<reference evidence="3 4" key="1">
    <citation type="submission" date="2014-04" db="EMBL/GenBank/DDBJ databases">
        <title>Aquimarina sp. 22II-S11-z7 Genome Sequencing.</title>
        <authorList>
            <person name="Lai Q."/>
        </authorList>
    </citation>
    <scope>NUCLEOTIDE SEQUENCE [LARGE SCALE GENOMIC DNA]</scope>
    <source>
        <strain evidence="3 4">22II-S11-z7</strain>
    </source>
</reference>
<dbReference type="SUPFAM" id="SSF55729">
    <property type="entry name" value="Acyl-CoA N-acyltransferases (Nat)"/>
    <property type="match status" value="1"/>
</dbReference>
<dbReference type="AlphaFoldDB" id="A0A023BMV2"/>
<sequence length="150" mass="17431">MILEQVDDNHKIPFELLELADPSRSQIEEYIKTGQCYIAKLNSKLIGSIVLKELTPTTIEIKNIVVNESFQNKGYGKQLLRYVHEIALRSMYKKIVIGTGNSSIKQLALYQKEGFEICRIEKDFFIDNYNQPFFENGIQCKHMIILEKEI</sequence>
<comment type="caution">
    <text evidence="3">The sequence shown here is derived from an EMBL/GenBank/DDBJ whole genome shotgun (WGS) entry which is preliminary data.</text>
</comment>
<evidence type="ECO:0000256" key="1">
    <source>
        <dbReference type="ARBA" id="ARBA00022679"/>
    </source>
</evidence>
<dbReference type="Pfam" id="PF00583">
    <property type="entry name" value="Acetyltransf_1"/>
    <property type="match status" value="1"/>
</dbReference>
<dbReference type="Proteomes" id="UP000023541">
    <property type="component" value="Unassembled WGS sequence"/>
</dbReference>
<keyword evidence="4" id="KW-1185">Reference proteome</keyword>
<dbReference type="InterPro" id="IPR016181">
    <property type="entry name" value="Acyl_CoA_acyltransferase"/>
</dbReference>
<dbReference type="PANTHER" id="PTHR13947:SF37">
    <property type="entry name" value="LD18367P"/>
    <property type="match status" value="1"/>
</dbReference>
<dbReference type="EMBL" id="AQRA01000017">
    <property type="protein sequence ID" value="EZH71395.1"/>
    <property type="molecule type" value="Genomic_DNA"/>
</dbReference>
<proteinExistence type="predicted"/>
<dbReference type="STRING" id="1317122.ATO12_07780"/>
<organism evidence="3 4">
    <name type="scientific">Aquimarina atlantica</name>
    <dbReference type="NCBI Taxonomy" id="1317122"/>
    <lineage>
        <taxon>Bacteria</taxon>
        <taxon>Pseudomonadati</taxon>
        <taxon>Bacteroidota</taxon>
        <taxon>Flavobacteriia</taxon>
        <taxon>Flavobacteriales</taxon>
        <taxon>Flavobacteriaceae</taxon>
        <taxon>Aquimarina</taxon>
    </lineage>
</organism>
<feature type="domain" description="N-acetyltransferase" evidence="2">
    <location>
        <begin position="1"/>
        <end position="150"/>
    </location>
</feature>
<dbReference type="CDD" id="cd04301">
    <property type="entry name" value="NAT_SF"/>
    <property type="match status" value="1"/>
</dbReference>
<evidence type="ECO:0000313" key="4">
    <source>
        <dbReference type="Proteomes" id="UP000023541"/>
    </source>
</evidence>
<dbReference type="eggNOG" id="COG0456">
    <property type="taxonomic scope" value="Bacteria"/>
</dbReference>
<protein>
    <submittedName>
        <fullName evidence="3">Acetyltransferase</fullName>
    </submittedName>
</protein>
<gene>
    <name evidence="3" type="ORF">ATO12_07780</name>
</gene>
<dbReference type="InterPro" id="IPR000182">
    <property type="entry name" value="GNAT_dom"/>
</dbReference>
<dbReference type="PANTHER" id="PTHR13947">
    <property type="entry name" value="GNAT FAMILY N-ACETYLTRANSFERASE"/>
    <property type="match status" value="1"/>
</dbReference>
<evidence type="ECO:0000259" key="2">
    <source>
        <dbReference type="PROSITE" id="PS51186"/>
    </source>
</evidence>
<evidence type="ECO:0000313" key="3">
    <source>
        <dbReference type="EMBL" id="EZH71395.1"/>
    </source>
</evidence>
<dbReference type="Gene3D" id="3.40.630.30">
    <property type="match status" value="1"/>
</dbReference>
<dbReference type="PROSITE" id="PS51186">
    <property type="entry name" value="GNAT"/>
    <property type="match status" value="1"/>
</dbReference>
<dbReference type="GO" id="GO:0008080">
    <property type="term" value="F:N-acetyltransferase activity"/>
    <property type="evidence" value="ECO:0007669"/>
    <property type="project" value="InterPro"/>
</dbReference>
<name>A0A023BMV2_9FLAO</name>
<accession>A0A023BMV2</accession>
<keyword evidence="1 3" id="KW-0808">Transferase</keyword>
<dbReference type="InterPro" id="IPR050769">
    <property type="entry name" value="NAT_camello-type"/>
</dbReference>